<evidence type="ECO:0000259" key="8">
    <source>
        <dbReference type="Pfam" id="PF01765"/>
    </source>
</evidence>
<dbReference type="FunFam" id="1.10.132.20:FF:000001">
    <property type="entry name" value="Ribosome-recycling factor"/>
    <property type="match status" value="1"/>
</dbReference>
<evidence type="ECO:0000256" key="4">
    <source>
        <dbReference type="ARBA" id="ARBA00022917"/>
    </source>
</evidence>
<dbReference type="FunFam" id="3.30.1360.40:FF:000001">
    <property type="entry name" value="Ribosome-recycling factor"/>
    <property type="match status" value="1"/>
</dbReference>
<dbReference type="GO" id="GO:0005829">
    <property type="term" value="C:cytosol"/>
    <property type="evidence" value="ECO:0007669"/>
    <property type="project" value="GOC"/>
</dbReference>
<evidence type="ECO:0000256" key="5">
    <source>
        <dbReference type="ARBA" id="ARBA00025050"/>
    </source>
</evidence>
<keyword evidence="4 6" id="KW-0648">Protein biosynthesis</keyword>
<keyword evidence="7" id="KW-0175">Coiled coil</keyword>
<dbReference type="PANTHER" id="PTHR20982:SF3">
    <property type="entry name" value="MITOCHONDRIAL RIBOSOME RECYCLING FACTOR PSEUDO 1"/>
    <property type="match status" value="1"/>
</dbReference>
<reference evidence="9" key="1">
    <citation type="submission" date="2022-07" db="EMBL/GenBank/DDBJ databases">
        <title>Complete genome sequence of Salinispirillum sp. LH10-3-1 capable of multiple carbohydrate inversion isolated from a soda lake.</title>
        <authorList>
            <person name="Liu J."/>
            <person name="Zhai Y."/>
            <person name="Zhang H."/>
            <person name="Yang H."/>
            <person name="Qu J."/>
            <person name="Li J."/>
        </authorList>
    </citation>
    <scope>NUCLEOTIDE SEQUENCE</scope>
    <source>
        <strain evidence="9">LH 10-3-1</strain>
    </source>
</reference>
<dbReference type="EMBL" id="CP101717">
    <property type="protein sequence ID" value="WLD59206.1"/>
    <property type="molecule type" value="Genomic_DNA"/>
</dbReference>
<feature type="domain" description="Ribosome recycling factor" evidence="8">
    <location>
        <begin position="21"/>
        <end position="183"/>
    </location>
</feature>
<dbReference type="NCBIfam" id="TIGR00496">
    <property type="entry name" value="frr"/>
    <property type="match status" value="1"/>
</dbReference>
<comment type="function">
    <text evidence="5 6">Responsible for the release of ribosomes from messenger RNA at the termination of protein biosynthesis. May increase the efficiency of translation by recycling ribosomes from one round of translation to another.</text>
</comment>
<dbReference type="Gene3D" id="1.10.132.20">
    <property type="entry name" value="Ribosome-recycling factor"/>
    <property type="match status" value="1"/>
</dbReference>
<organism evidence="9">
    <name type="scientific">Salinispirillum sp. LH 10-3-1</name>
    <dbReference type="NCBI Taxonomy" id="2952525"/>
    <lineage>
        <taxon>Bacteria</taxon>
        <taxon>Pseudomonadati</taxon>
        <taxon>Pseudomonadota</taxon>
        <taxon>Gammaproteobacteria</taxon>
        <taxon>Oceanospirillales</taxon>
        <taxon>Saccharospirillaceae</taxon>
        <taxon>Salinispirillum</taxon>
    </lineage>
</organism>
<gene>
    <name evidence="6 9" type="primary">frr</name>
    <name evidence="9" type="ORF">NFC81_05310</name>
</gene>
<dbReference type="GO" id="GO:0002184">
    <property type="term" value="P:cytoplasmic translational termination"/>
    <property type="evidence" value="ECO:0007669"/>
    <property type="project" value="TreeGrafter"/>
</dbReference>
<evidence type="ECO:0000256" key="1">
    <source>
        <dbReference type="ARBA" id="ARBA00004496"/>
    </source>
</evidence>
<dbReference type="InterPro" id="IPR002661">
    <property type="entry name" value="Ribosome_recyc_fac"/>
</dbReference>
<sequence>MLNEILKDTEAAMQKSMDALDHAFNRIRTGRASPTLLESVTVDYYGTETPITQLANVSVEDGRTLAISPWERNLVPAIEKGIMKSDLGLNPSTTGDTIRVTMPMLTEETRKDYIKQARNEAENGRIAVRNARRDANNTVKELLKEKEVSEDDARRNEDQIQKLTDKYIALVDQHLAEKEAELMKV</sequence>
<dbReference type="CDD" id="cd00520">
    <property type="entry name" value="RRF"/>
    <property type="match status" value="1"/>
</dbReference>
<accession>A0AB38YJH2</accession>
<evidence type="ECO:0000313" key="9">
    <source>
        <dbReference type="EMBL" id="WLD59206.1"/>
    </source>
</evidence>
<protein>
    <recommendedName>
        <fullName evidence="6">Ribosome-recycling factor</fullName>
        <shortName evidence="6">RRF</shortName>
    </recommendedName>
    <alternativeName>
        <fullName evidence="6">Ribosome-releasing factor</fullName>
    </alternativeName>
</protein>
<dbReference type="RefSeq" id="WP_304996496.1">
    <property type="nucleotide sequence ID" value="NZ_CP101717.1"/>
</dbReference>
<evidence type="ECO:0000256" key="6">
    <source>
        <dbReference type="HAMAP-Rule" id="MF_00040"/>
    </source>
</evidence>
<evidence type="ECO:0000256" key="2">
    <source>
        <dbReference type="ARBA" id="ARBA00005912"/>
    </source>
</evidence>
<dbReference type="Pfam" id="PF01765">
    <property type="entry name" value="RRF"/>
    <property type="match status" value="1"/>
</dbReference>
<dbReference type="GO" id="GO:0043023">
    <property type="term" value="F:ribosomal large subunit binding"/>
    <property type="evidence" value="ECO:0007669"/>
    <property type="project" value="TreeGrafter"/>
</dbReference>
<dbReference type="InterPro" id="IPR036191">
    <property type="entry name" value="RRF_sf"/>
</dbReference>
<evidence type="ECO:0000256" key="3">
    <source>
        <dbReference type="ARBA" id="ARBA00022490"/>
    </source>
</evidence>
<proteinExistence type="inferred from homology"/>
<keyword evidence="3 6" id="KW-0963">Cytoplasm</keyword>
<dbReference type="AlphaFoldDB" id="A0AB38YJH2"/>
<dbReference type="Gene3D" id="3.30.1360.40">
    <property type="match status" value="1"/>
</dbReference>
<comment type="similarity">
    <text evidence="2 6">Belongs to the RRF family.</text>
</comment>
<dbReference type="PANTHER" id="PTHR20982">
    <property type="entry name" value="RIBOSOME RECYCLING FACTOR"/>
    <property type="match status" value="1"/>
</dbReference>
<comment type="subcellular location">
    <subcellularLocation>
        <location evidence="1 6">Cytoplasm</location>
    </subcellularLocation>
</comment>
<dbReference type="HAMAP" id="MF_00040">
    <property type="entry name" value="RRF"/>
    <property type="match status" value="1"/>
</dbReference>
<evidence type="ECO:0000256" key="7">
    <source>
        <dbReference type="SAM" id="Coils"/>
    </source>
</evidence>
<dbReference type="SUPFAM" id="SSF55194">
    <property type="entry name" value="Ribosome recycling factor, RRF"/>
    <property type="match status" value="1"/>
</dbReference>
<dbReference type="InterPro" id="IPR023584">
    <property type="entry name" value="Ribosome_recyc_fac_dom"/>
</dbReference>
<feature type="coiled-coil region" evidence="7">
    <location>
        <begin position="114"/>
        <end position="166"/>
    </location>
</feature>
<name>A0AB38YJH2_9GAMM</name>